<dbReference type="GO" id="GO:0003700">
    <property type="term" value="F:DNA-binding transcription factor activity"/>
    <property type="evidence" value="ECO:0007669"/>
    <property type="project" value="TreeGrafter"/>
</dbReference>
<dbReference type="AlphaFoldDB" id="A0A7W8A208"/>
<name>A0A7W8A208_9ACTN</name>
<evidence type="ECO:0000313" key="7">
    <source>
        <dbReference type="Proteomes" id="UP000568380"/>
    </source>
</evidence>
<dbReference type="PROSITE" id="PS50977">
    <property type="entry name" value="HTH_TETR_2"/>
    <property type="match status" value="1"/>
</dbReference>
<reference evidence="6 7" key="1">
    <citation type="submission" date="2020-08" db="EMBL/GenBank/DDBJ databases">
        <title>Genomic Encyclopedia of Type Strains, Phase IV (KMG-IV): sequencing the most valuable type-strain genomes for metagenomic binning, comparative biology and taxonomic classification.</title>
        <authorList>
            <person name="Goeker M."/>
        </authorList>
    </citation>
    <scope>NUCLEOTIDE SEQUENCE [LARGE SCALE GENOMIC DNA]</scope>
    <source>
        <strain evidence="6 7">DSM 45385</strain>
    </source>
</reference>
<evidence type="ECO:0000256" key="2">
    <source>
        <dbReference type="ARBA" id="ARBA00023125"/>
    </source>
</evidence>
<evidence type="ECO:0000313" key="6">
    <source>
        <dbReference type="EMBL" id="MBB5077509.1"/>
    </source>
</evidence>
<feature type="domain" description="HTH tetR-type" evidence="5">
    <location>
        <begin position="8"/>
        <end position="67"/>
    </location>
</feature>
<dbReference type="Gene3D" id="1.10.357.10">
    <property type="entry name" value="Tetracycline Repressor, domain 2"/>
    <property type="match status" value="1"/>
</dbReference>
<comment type="caution">
    <text evidence="6">The sequence shown here is derived from an EMBL/GenBank/DDBJ whole genome shotgun (WGS) entry which is preliminary data.</text>
</comment>
<proteinExistence type="predicted"/>
<feature type="DNA-binding region" description="H-T-H motif" evidence="4">
    <location>
        <begin position="30"/>
        <end position="49"/>
    </location>
</feature>
<dbReference type="SUPFAM" id="SSF48498">
    <property type="entry name" value="Tetracyclin repressor-like, C-terminal domain"/>
    <property type="match status" value="1"/>
</dbReference>
<dbReference type="InterPro" id="IPR036271">
    <property type="entry name" value="Tet_transcr_reg_TetR-rel_C_sf"/>
</dbReference>
<dbReference type="Proteomes" id="UP000568380">
    <property type="component" value="Unassembled WGS sequence"/>
</dbReference>
<dbReference type="InterPro" id="IPR001647">
    <property type="entry name" value="HTH_TetR"/>
</dbReference>
<dbReference type="Pfam" id="PF00440">
    <property type="entry name" value="TetR_N"/>
    <property type="match status" value="1"/>
</dbReference>
<sequence>MTLRADARRNRDLLVAAAIAVVAEEGPDASLNEIARRAGVGPGTLYRHFPTRDALLAAVFEGRLSRLCEQSEELAESKPPGEALIAWLRLLTVHAMTDQGLGARMMLPTPAAGVDCWTMLRTAADRLLLPAQSEGRVRPDIDFTDLVELTAGIARSAPDPARADRLLTLTLDGLRTGHVAQRTEKQ</sequence>
<dbReference type="RefSeq" id="WP_312896347.1">
    <property type="nucleotide sequence ID" value="NZ_JACHIN010000003.1"/>
</dbReference>
<dbReference type="InterPro" id="IPR050109">
    <property type="entry name" value="HTH-type_TetR-like_transc_reg"/>
</dbReference>
<dbReference type="PRINTS" id="PR00455">
    <property type="entry name" value="HTHTETR"/>
</dbReference>
<dbReference type="GO" id="GO:0000976">
    <property type="term" value="F:transcription cis-regulatory region binding"/>
    <property type="evidence" value="ECO:0007669"/>
    <property type="project" value="TreeGrafter"/>
</dbReference>
<evidence type="ECO:0000256" key="4">
    <source>
        <dbReference type="PROSITE-ProRule" id="PRU00335"/>
    </source>
</evidence>
<evidence type="ECO:0000256" key="1">
    <source>
        <dbReference type="ARBA" id="ARBA00023015"/>
    </source>
</evidence>
<keyword evidence="3" id="KW-0804">Transcription</keyword>
<dbReference type="PANTHER" id="PTHR30055:SF234">
    <property type="entry name" value="HTH-TYPE TRANSCRIPTIONAL REGULATOR BETI"/>
    <property type="match status" value="1"/>
</dbReference>
<keyword evidence="2 4" id="KW-0238">DNA-binding</keyword>
<dbReference type="Pfam" id="PF21597">
    <property type="entry name" value="TetR_C_43"/>
    <property type="match status" value="1"/>
</dbReference>
<dbReference type="PANTHER" id="PTHR30055">
    <property type="entry name" value="HTH-TYPE TRANSCRIPTIONAL REGULATOR RUTR"/>
    <property type="match status" value="1"/>
</dbReference>
<organism evidence="6 7">
    <name type="scientific">Nonomuraea endophytica</name>
    <dbReference type="NCBI Taxonomy" id="714136"/>
    <lineage>
        <taxon>Bacteria</taxon>
        <taxon>Bacillati</taxon>
        <taxon>Actinomycetota</taxon>
        <taxon>Actinomycetes</taxon>
        <taxon>Streptosporangiales</taxon>
        <taxon>Streptosporangiaceae</taxon>
        <taxon>Nonomuraea</taxon>
    </lineage>
</organism>
<gene>
    <name evidence="6" type="ORF">HNR40_002982</name>
</gene>
<dbReference type="EMBL" id="JACHIN010000003">
    <property type="protein sequence ID" value="MBB5077509.1"/>
    <property type="molecule type" value="Genomic_DNA"/>
</dbReference>
<evidence type="ECO:0000256" key="3">
    <source>
        <dbReference type="ARBA" id="ARBA00023163"/>
    </source>
</evidence>
<accession>A0A7W8A208</accession>
<keyword evidence="1" id="KW-0805">Transcription regulation</keyword>
<dbReference type="InterPro" id="IPR049445">
    <property type="entry name" value="TetR_SbtR-like_C"/>
</dbReference>
<evidence type="ECO:0000259" key="5">
    <source>
        <dbReference type="PROSITE" id="PS50977"/>
    </source>
</evidence>
<protein>
    <submittedName>
        <fullName evidence="6">AcrR family transcriptional regulator</fullName>
    </submittedName>
</protein>
<dbReference type="InterPro" id="IPR009057">
    <property type="entry name" value="Homeodomain-like_sf"/>
</dbReference>
<keyword evidence="7" id="KW-1185">Reference proteome</keyword>
<dbReference type="SUPFAM" id="SSF46689">
    <property type="entry name" value="Homeodomain-like"/>
    <property type="match status" value="1"/>
</dbReference>